<keyword evidence="1" id="KW-0808">Transferase</keyword>
<dbReference type="GO" id="GO:0016757">
    <property type="term" value="F:glycosyltransferase activity"/>
    <property type="evidence" value="ECO:0007669"/>
    <property type="project" value="InterPro"/>
</dbReference>
<dbReference type="PANTHER" id="PTHR46401:SF2">
    <property type="entry name" value="GLYCOSYLTRANSFERASE WBBK-RELATED"/>
    <property type="match status" value="1"/>
</dbReference>
<dbReference type="SUPFAM" id="SSF53756">
    <property type="entry name" value="UDP-Glycosyltransferase/glycogen phosphorylase"/>
    <property type="match status" value="1"/>
</dbReference>
<dbReference type="Gene3D" id="3.40.50.2000">
    <property type="entry name" value="Glycogen Phosphorylase B"/>
    <property type="match status" value="2"/>
</dbReference>
<gene>
    <name evidence="3" type="ORF">P7E30_01345</name>
</gene>
<dbReference type="PANTHER" id="PTHR46401">
    <property type="entry name" value="GLYCOSYLTRANSFERASE WBBK-RELATED"/>
    <property type="match status" value="1"/>
</dbReference>
<dbReference type="Pfam" id="PF00534">
    <property type="entry name" value="Glycos_transf_1"/>
    <property type="match status" value="1"/>
</dbReference>
<dbReference type="RefSeq" id="WP_208787511.1">
    <property type="nucleotide sequence ID" value="NZ_JAMXHF010000001.1"/>
</dbReference>
<feature type="domain" description="Glycosyl transferase family 1" evidence="2">
    <location>
        <begin position="196"/>
        <end position="365"/>
    </location>
</feature>
<evidence type="ECO:0000259" key="2">
    <source>
        <dbReference type="Pfam" id="PF00534"/>
    </source>
</evidence>
<proteinExistence type="predicted"/>
<dbReference type="EMBL" id="JARPZN010000001">
    <property type="protein sequence ID" value="MDT2688849.1"/>
    <property type="molecule type" value="Genomic_DNA"/>
</dbReference>
<reference evidence="3" key="1">
    <citation type="submission" date="2023-03" db="EMBL/GenBank/DDBJ databases">
        <authorList>
            <person name="Shen W."/>
            <person name="Cai J."/>
        </authorList>
    </citation>
    <scope>NUCLEOTIDE SEQUENCE</scope>
    <source>
        <strain evidence="3">K69-2</strain>
    </source>
</reference>
<dbReference type="Proteomes" id="UP001183682">
    <property type="component" value="Unassembled WGS sequence"/>
</dbReference>
<comment type="caution">
    <text evidence="3">The sequence shown here is derived from an EMBL/GenBank/DDBJ whole genome shotgun (WGS) entry which is preliminary data.</text>
</comment>
<evidence type="ECO:0000256" key="1">
    <source>
        <dbReference type="ARBA" id="ARBA00022679"/>
    </source>
</evidence>
<evidence type="ECO:0000313" key="3">
    <source>
        <dbReference type="EMBL" id="MDT2688849.1"/>
    </source>
</evidence>
<dbReference type="AlphaFoldDB" id="A0AAE4KU21"/>
<protein>
    <submittedName>
        <fullName evidence="3">Glycosyltransferase family 4 protein</fullName>
    </submittedName>
</protein>
<name>A0AAE4KU21_ENTGA</name>
<dbReference type="CDD" id="cd03801">
    <property type="entry name" value="GT4_PimA-like"/>
    <property type="match status" value="1"/>
</dbReference>
<dbReference type="InterPro" id="IPR001296">
    <property type="entry name" value="Glyco_trans_1"/>
</dbReference>
<sequence length="400" mass="46266">MKKIMLIHHFGGIGGAGVSLIDIVKSLKESYDVTVLCPVEPNNMINLLESMGVNVISIPYSSYILDFYSGGGRFFFSRKACKLYLNRKKAKPLFEELIDNFEGDVVAINSMTLSWLGPVLKKKQKKTICFHRETFLPNYFLGTKLIKHYLRKYFDRVVFISKYDCSSFENYPKEKKVVIYDRVDSKKFFESKLIYSKGEKKYILFLGGFSKLKGAKVLVKSLKYLKESKFDIKLIFVGNKEAKKSQNKLEKIKRLFIKNVERDVNKIIKQNKLENEIIFRNITSSPEEYFKEASIIVFPSTLPHQARPVYEAGFSKIPIIISNFKNTEEFIKNNVTGFTFKKNDPRDLAAVIEKVLMMPKDKLNKILENNLINSNNKHEYETLSSELIALIENIEGEKNK</sequence>
<organism evidence="3 4">
    <name type="scientific">Enterococcus gallinarum</name>
    <dbReference type="NCBI Taxonomy" id="1353"/>
    <lineage>
        <taxon>Bacteria</taxon>
        <taxon>Bacillati</taxon>
        <taxon>Bacillota</taxon>
        <taxon>Bacilli</taxon>
        <taxon>Lactobacillales</taxon>
        <taxon>Enterococcaceae</taxon>
        <taxon>Enterococcus</taxon>
    </lineage>
</organism>
<evidence type="ECO:0000313" key="4">
    <source>
        <dbReference type="Proteomes" id="UP001183682"/>
    </source>
</evidence>
<accession>A0AAE4KU21</accession>